<keyword evidence="1" id="KW-0175">Coiled coil</keyword>
<evidence type="ECO:0000256" key="2">
    <source>
        <dbReference type="SAM" id="Phobius"/>
    </source>
</evidence>
<evidence type="ECO:0000256" key="1">
    <source>
        <dbReference type="SAM" id="Coils"/>
    </source>
</evidence>
<dbReference type="EMBL" id="JAYWTM010000011">
    <property type="protein sequence ID" value="MEC5343643.1"/>
    <property type="molecule type" value="Genomic_DNA"/>
</dbReference>
<keyword evidence="2" id="KW-1133">Transmembrane helix</keyword>
<feature type="transmembrane region" description="Helical" evidence="2">
    <location>
        <begin position="33"/>
        <end position="55"/>
    </location>
</feature>
<proteinExistence type="predicted"/>
<keyword evidence="4" id="KW-1185">Reference proteome</keyword>
<accession>A0ABU6JSA0</accession>
<dbReference type="RefSeq" id="WP_233963553.1">
    <property type="nucleotide sequence ID" value="NZ_JAYWTM010000011.1"/>
</dbReference>
<keyword evidence="2" id="KW-0472">Membrane</keyword>
<feature type="coiled-coil region" evidence="1">
    <location>
        <begin position="4"/>
        <end position="31"/>
    </location>
</feature>
<comment type="caution">
    <text evidence="3">The sequence shown here is derived from an EMBL/GenBank/DDBJ whole genome shotgun (WGS) entry which is preliminary data.</text>
</comment>
<evidence type="ECO:0000313" key="3">
    <source>
        <dbReference type="EMBL" id="MEC5343643.1"/>
    </source>
</evidence>
<sequence>MSTNDMTTAELEKIHAEIAKLMAETAKINRETMWYPVAVATGLIGAVATVTTIIIKFI</sequence>
<keyword evidence="2" id="KW-0812">Transmembrane</keyword>
<reference evidence="3 4" key="1">
    <citation type="journal article" date="2017" name="Int. J. Syst. Evol. Microbiol.">
        <title>Brenneria populi subsp. brevivirga subsp. nov. isolated from symptomatic bark of Populus x euramericana canker, and description of Brenneria populi subsp. populi subsp. nov.</title>
        <authorList>
            <person name="Zheng M.H."/>
            <person name="Piao C.G."/>
            <person name="Xue H."/>
            <person name="Guo M.W."/>
            <person name="Li Y."/>
        </authorList>
    </citation>
    <scope>NUCLEOTIDE SEQUENCE [LARGE SCALE GENOMIC DNA]</scope>
    <source>
        <strain evidence="3 4">D9-5</strain>
    </source>
</reference>
<protein>
    <submittedName>
        <fullName evidence="3">Uncharacterized protein</fullName>
    </submittedName>
</protein>
<dbReference type="Proteomes" id="UP001309705">
    <property type="component" value="Unassembled WGS sequence"/>
</dbReference>
<organism evidence="3 4">
    <name type="scientific">Brenneria populi</name>
    <dbReference type="NCBI Taxonomy" id="1505588"/>
    <lineage>
        <taxon>Bacteria</taxon>
        <taxon>Pseudomonadati</taxon>
        <taxon>Pseudomonadota</taxon>
        <taxon>Gammaproteobacteria</taxon>
        <taxon>Enterobacterales</taxon>
        <taxon>Pectobacteriaceae</taxon>
        <taxon>Brenneria</taxon>
    </lineage>
</organism>
<name>A0ABU6JSA0_9GAMM</name>
<evidence type="ECO:0000313" key="4">
    <source>
        <dbReference type="Proteomes" id="UP001309705"/>
    </source>
</evidence>
<gene>
    <name evidence="3" type="ORF">VSX58_13670</name>
</gene>